<keyword evidence="1" id="KW-0378">Hydrolase</keyword>
<reference evidence="1 2" key="1">
    <citation type="submission" date="2018-09" db="EMBL/GenBank/DDBJ databases">
        <title>Acidovorax cavernicola nov. sp. isolated from Gruta de las Maravillas (Aracena, Spain).</title>
        <authorList>
            <person name="Jurado V."/>
            <person name="Gutierrez-Patricio S."/>
            <person name="Gonzalez-Pimentel J.L."/>
            <person name="Miller A.Z."/>
            <person name="Laiz L."/>
            <person name="Saiz-Jimenez C."/>
        </authorList>
    </citation>
    <scope>NUCLEOTIDE SEQUENCE [LARGE SCALE GENOMIC DNA]</scope>
    <source>
        <strain evidence="1 2">1011MAR4D40.2</strain>
    </source>
</reference>
<dbReference type="AlphaFoldDB" id="A0A9X8D4E1"/>
<dbReference type="InterPro" id="IPR023346">
    <property type="entry name" value="Lysozyme-like_dom_sf"/>
</dbReference>
<sequence length="212" mass="23427">MERNANDWARILRACGVDPTNSIKWSTVFAATIKPDSFSKGDVDLWDFLPTVLVESQMLTRLKENGKYSAQRIRDMGNASPPGSRWRSLVPRADALAFNEPAFFEACYGGRGGNRPEGGGDGARYPGRGLIMLTFRDGYAWQASRSGQDLLTLPELAEQPHYALEFAIDWWEGKVPDAFLGDTTKVRRVVNGGSFGLHEVEAMSVKARKALA</sequence>
<protein>
    <submittedName>
        <fullName evidence="1">Glycoside hydrolase family 19 protein</fullName>
    </submittedName>
</protein>
<proteinExistence type="predicted"/>
<gene>
    <name evidence="1" type="ORF">D3H34_15315</name>
</gene>
<keyword evidence="2" id="KW-1185">Reference proteome</keyword>
<dbReference type="EMBL" id="QXMN01000017">
    <property type="protein sequence ID" value="RIX79107.1"/>
    <property type="molecule type" value="Genomic_DNA"/>
</dbReference>
<dbReference type="Gene3D" id="1.10.530.10">
    <property type="match status" value="1"/>
</dbReference>
<name>A0A9X8D4E1_9BURK</name>
<dbReference type="Proteomes" id="UP000265619">
    <property type="component" value="Unassembled WGS sequence"/>
</dbReference>
<organism evidence="1 2">
    <name type="scientific">Acidovorax cavernicola</name>
    <dbReference type="NCBI Taxonomy" id="1675792"/>
    <lineage>
        <taxon>Bacteria</taxon>
        <taxon>Pseudomonadati</taxon>
        <taxon>Pseudomonadota</taxon>
        <taxon>Betaproteobacteria</taxon>
        <taxon>Burkholderiales</taxon>
        <taxon>Comamonadaceae</taxon>
        <taxon>Acidovorax</taxon>
    </lineage>
</organism>
<dbReference type="SUPFAM" id="SSF53955">
    <property type="entry name" value="Lysozyme-like"/>
    <property type="match status" value="1"/>
</dbReference>
<accession>A0A9X8D4E1</accession>
<dbReference type="RefSeq" id="WP_119554378.1">
    <property type="nucleotide sequence ID" value="NZ_QXMN01000017.1"/>
</dbReference>
<dbReference type="GO" id="GO:0016787">
    <property type="term" value="F:hydrolase activity"/>
    <property type="evidence" value="ECO:0007669"/>
    <property type="project" value="UniProtKB-KW"/>
</dbReference>
<dbReference type="OrthoDB" id="1491023at2"/>
<evidence type="ECO:0000313" key="2">
    <source>
        <dbReference type="Proteomes" id="UP000265619"/>
    </source>
</evidence>
<comment type="caution">
    <text evidence="1">The sequence shown here is derived from an EMBL/GenBank/DDBJ whole genome shotgun (WGS) entry which is preliminary data.</text>
</comment>
<evidence type="ECO:0000313" key="1">
    <source>
        <dbReference type="EMBL" id="RIX79107.1"/>
    </source>
</evidence>